<dbReference type="InterPro" id="IPR043136">
    <property type="entry name" value="B30.2/SPRY_sf"/>
</dbReference>
<feature type="coiled-coil region" evidence="1">
    <location>
        <begin position="48"/>
        <end position="75"/>
    </location>
</feature>
<evidence type="ECO:0000313" key="3">
    <source>
        <dbReference type="Proteomes" id="UP000324800"/>
    </source>
</evidence>
<gene>
    <name evidence="2" type="ORF">EZS28_040574</name>
</gene>
<name>A0A5J4U0W1_9EUKA</name>
<dbReference type="EMBL" id="SNRW01022335">
    <property type="protein sequence ID" value="KAA6363899.1"/>
    <property type="molecule type" value="Genomic_DNA"/>
</dbReference>
<accession>A0A5J4U0W1</accession>
<dbReference type="AlphaFoldDB" id="A0A5J4U0W1"/>
<dbReference type="Proteomes" id="UP000324800">
    <property type="component" value="Unassembled WGS sequence"/>
</dbReference>
<evidence type="ECO:0000256" key="1">
    <source>
        <dbReference type="SAM" id="Coils"/>
    </source>
</evidence>
<evidence type="ECO:0000313" key="2">
    <source>
        <dbReference type="EMBL" id="KAA6363899.1"/>
    </source>
</evidence>
<keyword evidence="1" id="KW-0175">Coiled coil</keyword>
<dbReference type="Gene3D" id="2.60.120.920">
    <property type="match status" value="1"/>
</dbReference>
<organism evidence="2 3">
    <name type="scientific">Streblomastix strix</name>
    <dbReference type="NCBI Taxonomy" id="222440"/>
    <lineage>
        <taxon>Eukaryota</taxon>
        <taxon>Metamonada</taxon>
        <taxon>Preaxostyla</taxon>
        <taxon>Oxymonadida</taxon>
        <taxon>Streblomastigidae</taxon>
        <taxon>Streblomastix</taxon>
    </lineage>
</organism>
<proteinExistence type="predicted"/>
<protein>
    <submittedName>
        <fullName evidence="2">Uncharacterized protein</fullName>
    </submittedName>
</protein>
<reference evidence="2 3" key="1">
    <citation type="submission" date="2019-03" db="EMBL/GenBank/DDBJ databases">
        <title>Single cell metagenomics reveals metabolic interactions within the superorganism composed of flagellate Streblomastix strix and complex community of Bacteroidetes bacteria on its surface.</title>
        <authorList>
            <person name="Treitli S.C."/>
            <person name="Kolisko M."/>
            <person name="Husnik F."/>
            <person name="Keeling P."/>
            <person name="Hampl V."/>
        </authorList>
    </citation>
    <scope>NUCLEOTIDE SEQUENCE [LARGE SCALE GENOMIC DNA]</scope>
    <source>
        <strain evidence="2">ST1C</strain>
    </source>
</reference>
<comment type="caution">
    <text evidence="2">The sequence shown here is derived from an EMBL/GenBank/DDBJ whole genome shotgun (WGS) entry which is preliminary data.</text>
</comment>
<sequence>MHRVNPEERPKIDQILEHPRIKQLQLQSQRSGQLPNLEMLESGALNAANELATIRENETQRFAELEAKIQFHEIVKASPMEFWFDDPQLGLVIRKQESLQRIPSKIQNTRYKSVQLTVPYLQNRMSTVSLDPVFDALPDRIQFIRLTARFYDSPKGNLRRIGIVDAKHNIPEQQALGFDDYSIGYDGASGRISHCGSPVCKADQYGNEDFVTIEVYLPPILEMQAHPQQPRDPGFATTLYRTGGGYNWYVRVMIVL</sequence>